<reference evidence="2 3" key="1">
    <citation type="submission" date="2010-12" db="EMBL/GenBank/DDBJ databases">
        <title>Complete sequence of Desulfurispirillum indicum S5.</title>
        <authorList>
            <consortium name="US DOE Joint Genome Institute"/>
            <person name="Lucas S."/>
            <person name="Copeland A."/>
            <person name="Lapidus A."/>
            <person name="Cheng J.-F."/>
            <person name="Goodwin L."/>
            <person name="Pitluck S."/>
            <person name="Chertkov O."/>
            <person name="Held B."/>
            <person name="Detter J.C."/>
            <person name="Han C."/>
            <person name="Tapia R."/>
            <person name="Land M."/>
            <person name="Hauser L."/>
            <person name="Kyrpides N."/>
            <person name="Ivanova N."/>
            <person name="Mikhailova N."/>
            <person name="Haggblom M."/>
            <person name="Rauschenbach I."/>
            <person name="Bini E."/>
            <person name="Woyke T."/>
        </authorList>
    </citation>
    <scope>NUCLEOTIDE SEQUENCE [LARGE SCALE GENOMIC DNA]</scope>
    <source>
        <strain evidence="3">ATCC BAA-1389 / DSM 22839 / S5</strain>
    </source>
</reference>
<evidence type="ECO:0000259" key="1">
    <source>
        <dbReference type="PROSITE" id="PS51832"/>
    </source>
</evidence>
<dbReference type="RefSeq" id="WP_013504739.1">
    <property type="nucleotide sequence ID" value="NC_014836.1"/>
</dbReference>
<dbReference type="InterPro" id="IPR003607">
    <property type="entry name" value="HD/PDEase_dom"/>
</dbReference>
<organism evidence="2 3">
    <name type="scientific">Desulfurispirillum indicum (strain ATCC BAA-1389 / DSM 22839 / S5)</name>
    <dbReference type="NCBI Taxonomy" id="653733"/>
    <lineage>
        <taxon>Bacteria</taxon>
        <taxon>Pseudomonadati</taxon>
        <taxon>Chrysiogenota</taxon>
        <taxon>Chrysiogenia</taxon>
        <taxon>Chrysiogenales</taxon>
        <taxon>Chrysiogenaceae</taxon>
        <taxon>Desulfurispirillum</taxon>
    </lineage>
</organism>
<dbReference type="PROSITE" id="PS51832">
    <property type="entry name" value="HD_GYP"/>
    <property type="match status" value="1"/>
</dbReference>
<dbReference type="eggNOG" id="COG2206">
    <property type="taxonomic scope" value="Bacteria"/>
</dbReference>
<dbReference type="PANTHER" id="PTHR43155">
    <property type="entry name" value="CYCLIC DI-GMP PHOSPHODIESTERASE PA4108-RELATED"/>
    <property type="match status" value="1"/>
</dbReference>
<evidence type="ECO:0000313" key="2">
    <source>
        <dbReference type="EMBL" id="ADU64850.1"/>
    </source>
</evidence>
<proteinExistence type="predicted"/>
<sequence>MRIVPIDKLEPGMVMGEQIEVAGQIMLARGVELTPTYISKLQQMDMGELVIDDEASKDIELQTTVNAEIHRKGTHLVKEAFEETQSVLQSIQQESDSSVEEVLQNSKFTGYLKTATAFSRVMEYTEVLLNDILMSDSGISLNSIKQYDSHMFQHSVDVSAMAIAIGKHLQLPERHLEDLALGCLLHDIGKIAIPRKILDKSPSQMTKDERAIVKIHTMLGRRILLNNSRLSQRVRAITVVTQHHEYHDGSGFPHRLKGSEVAWSLKNNKHTTGISHLAEIANIANTFDNLTSGVGTRKKPLSYLDASYLMVNRMFNRFHPVYLNAFLRILNVFAAGSNVQLYEGKYKGYVGTVVRAEANNRLSPVVRLFFDDRQQRLPRPIDVDLSRETGMSLQRKSLKELNEIKIELL</sequence>
<feature type="domain" description="HD-GYP" evidence="1">
    <location>
        <begin position="125"/>
        <end position="328"/>
    </location>
</feature>
<dbReference type="Gene3D" id="1.10.3210.10">
    <property type="entry name" value="Hypothetical protein af1432"/>
    <property type="match status" value="1"/>
</dbReference>
<dbReference type="AlphaFoldDB" id="E6W5B9"/>
<keyword evidence="3" id="KW-1185">Reference proteome</keyword>
<accession>E6W5B9</accession>
<dbReference type="InterPro" id="IPR006675">
    <property type="entry name" value="HDIG_dom"/>
</dbReference>
<dbReference type="KEGG" id="din:Selin_0091"/>
<dbReference type="NCBIfam" id="TIGR00277">
    <property type="entry name" value="HDIG"/>
    <property type="match status" value="1"/>
</dbReference>
<dbReference type="HOGENOM" id="CLU_000445_92_1_0"/>
<dbReference type="Proteomes" id="UP000002572">
    <property type="component" value="Chromosome"/>
</dbReference>
<dbReference type="EMBL" id="CP002432">
    <property type="protein sequence ID" value="ADU64850.1"/>
    <property type="molecule type" value="Genomic_DNA"/>
</dbReference>
<dbReference type="GO" id="GO:0016787">
    <property type="term" value="F:hydrolase activity"/>
    <property type="evidence" value="ECO:0007669"/>
    <property type="project" value="UniProtKB-KW"/>
</dbReference>
<dbReference type="InParanoid" id="E6W5B9"/>
<dbReference type="CDD" id="cd00077">
    <property type="entry name" value="HDc"/>
    <property type="match status" value="1"/>
</dbReference>
<name>E6W5B9_DESIS</name>
<dbReference type="InterPro" id="IPR037522">
    <property type="entry name" value="HD_GYP_dom"/>
</dbReference>
<evidence type="ECO:0000313" key="3">
    <source>
        <dbReference type="Proteomes" id="UP000002572"/>
    </source>
</evidence>
<dbReference type="OrthoDB" id="9804747at2"/>
<dbReference type="SUPFAM" id="SSF109604">
    <property type="entry name" value="HD-domain/PDEase-like"/>
    <property type="match status" value="1"/>
</dbReference>
<gene>
    <name evidence="2" type="ordered locus">Selin_0091</name>
</gene>
<dbReference type="PANTHER" id="PTHR43155:SF2">
    <property type="entry name" value="CYCLIC DI-GMP PHOSPHODIESTERASE PA4108"/>
    <property type="match status" value="1"/>
</dbReference>
<dbReference type="Pfam" id="PF13487">
    <property type="entry name" value="HD_5"/>
    <property type="match status" value="1"/>
</dbReference>
<dbReference type="STRING" id="653733.Selin_0091"/>
<keyword evidence="2" id="KW-0378">Hydrolase</keyword>
<protein>
    <submittedName>
        <fullName evidence="2">Metal dependent phosphohydrolase</fullName>
    </submittedName>
</protein>
<dbReference type="SMART" id="SM00471">
    <property type="entry name" value="HDc"/>
    <property type="match status" value="1"/>
</dbReference>